<organism evidence="5 6">
    <name type="scientific">Bosea eneae</name>
    <dbReference type="NCBI Taxonomy" id="151454"/>
    <lineage>
        <taxon>Bacteria</taxon>
        <taxon>Pseudomonadati</taxon>
        <taxon>Pseudomonadota</taxon>
        <taxon>Alphaproteobacteria</taxon>
        <taxon>Hyphomicrobiales</taxon>
        <taxon>Boseaceae</taxon>
        <taxon>Bosea</taxon>
    </lineage>
</organism>
<dbReference type="InterPro" id="IPR036380">
    <property type="entry name" value="Isochorismatase-like_sf"/>
</dbReference>
<dbReference type="Pfam" id="PF00857">
    <property type="entry name" value="Isochorismatase"/>
    <property type="match status" value="1"/>
</dbReference>
<feature type="domain" description="SMP-30/Gluconolactonase/LRE-like region" evidence="4">
    <location>
        <begin position="31"/>
        <end position="282"/>
    </location>
</feature>
<evidence type="ECO:0000256" key="2">
    <source>
        <dbReference type="SAM" id="MobiDB-lite"/>
    </source>
</evidence>
<dbReference type="InterPro" id="IPR011042">
    <property type="entry name" value="6-blade_b-propeller_TolB-like"/>
</dbReference>
<feature type="region of interest" description="Disordered" evidence="2">
    <location>
        <begin position="300"/>
        <end position="340"/>
    </location>
</feature>
<evidence type="ECO:0000313" key="6">
    <source>
        <dbReference type="Proteomes" id="UP001596053"/>
    </source>
</evidence>
<dbReference type="Gene3D" id="2.120.10.30">
    <property type="entry name" value="TolB, C-terminal domain"/>
    <property type="match status" value="1"/>
</dbReference>
<dbReference type="Pfam" id="PF08450">
    <property type="entry name" value="SGL"/>
    <property type="match status" value="1"/>
</dbReference>
<feature type="compositionally biased region" description="Basic and acidic residues" evidence="2">
    <location>
        <begin position="312"/>
        <end position="321"/>
    </location>
</feature>
<dbReference type="Proteomes" id="UP001596053">
    <property type="component" value="Unassembled WGS sequence"/>
</dbReference>
<keyword evidence="6" id="KW-1185">Reference proteome</keyword>
<dbReference type="Gene3D" id="3.40.50.850">
    <property type="entry name" value="Isochorismatase-like"/>
    <property type="match status" value="1"/>
</dbReference>
<dbReference type="InterPro" id="IPR013658">
    <property type="entry name" value="SGL"/>
</dbReference>
<dbReference type="PANTHER" id="PTHR47572:SF4">
    <property type="entry name" value="LACTONASE DRP35"/>
    <property type="match status" value="1"/>
</dbReference>
<gene>
    <name evidence="5" type="ORF">ACFPOB_04995</name>
</gene>
<proteinExistence type="predicted"/>
<feature type="domain" description="Isochorismatase-like" evidence="3">
    <location>
        <begin position="349"/>
        <end position="534"/>
    </location>
</feature>
<accession>A0ABW0IMT1</accession>
<sequence>MTTHTAVQSGFADLIDLWAPVRQLGTGFEFCEGPIWHPQEQHLLFSDMPGDVRRRWDKNGVREVRRPANKCNGMTYDAALDLIVCEHATSSLVRERPDGRREVIASHFEGMELNSPNDVVVKSDGSIYFSDPWYGRMPVFGVERPRQLGFQGVYRIPPEGGAPQLLVDRYLFDQPNGLCFCPTEDRLFVNDTVQHNIRVFEIKADGRLGPGRIFATGIVGPEPGVPDGMKCDAQGNIWVTGPGGVWVYSIKGELIGKLRVPELVGNLTWGGPDWRTLFLTASHSLYAVETKVGPRLEPYMKASNAGAGRSSHGRDAAERPTPDVVPAASVSANGTKKAASGYQLDPSRCALIIQDMQNDVVMEGGAFASSGSPEHCRQQNAIANGSRLAQAARARGIPVIHVWFIVEAGAPGVTMNAPLFEGLADAKALVRGTWGAAPVPGLEAQGGDHIVEKQRMSAWEGTRLETVLRALGRDIVIVTGAWTNMSIEHTARTGADKGYFMVVPEDACSTMNAEWHAASVNYALQNVCVVTDVAAVIAATSAAGH</sequence>
<dbReference type="RefSeq" id="WP_377796391.1">
    <property type="nucleotide sequence ID" value="NZ_JBHSLW010000007.1"/>
</dbReference>
<reference evidence="6" key="1">
    <citation type="journal article" date="2019" name="Int. J. Syst. Evol. Microbiol.">
        <title>The Global Catalogue of Microorganisms (GCM) 10K type strain sequencing project: providing services to taxonomists for standard genome sequencing and annotation.</title>
        <authorList>
            <consortium name="The Broad Institute Genomics Platform"/>
            <consortium name="The Broad Institute Genome Sequencing Center for Infectious Disease"/>
            <person name="Wu L."/>
            <person name="Ma J."/>
        </authorList>
    </citation>
    <scope>NUCLEOTIDE SEQUENCE [LARGE SCALE GENOMIC DNA]</scope>
    <source>
        <strain evidence="6">NCAIM B.01391</strain>
    </source>
</reference>
<dbReference type="SUPFAM" id="SSF52499">
    <property type="entry name" value="Isochorismatase-like hydrolases"/>
    <property type="match status" value="1"/>
</dbReference>
<dbReference type="EMBL" id="JBHSLW010000007">
    <property type="protein sequence ID" value="MFC5418916.1"/>
    <property type="molecule type" value="Genomic_DNA"/>
</dbReference>
<dbReference type="InterPro" id="IPR051262">
    <property type="entry name" value="SMP-30/CGR1_Lactonase"/>
</dbReference>
<dbReference type="PANTHER" id="PTHR47572">
    <property type="entry name" value="LIPOPROTEIN-RELATED"/>
    <property type="match status" value="1"/>
</dbReference>
<protein>
    <submittedName>
        <fullName evidence="5">Isochorismatase family protein</fullName>
    </submittedName>
</protein>
<evidence type="ECO:0000259" key="3">
    <source>
        <dbReference type="Pfam" id="PF00857"/>
    </source>
</evidence>
<keyword evidence="1" id="KW-0378">Hydrolase</keyword>
<dbReference type="InterPro" id="IPR000868">
    <property type="entry name" value="Isochorismatase-like_dom"/>
</dbReference>
<dbReference type="CDD" id="cd00431">
    <property type="entry name" value="cysteine_hydrolases"/>
    <property type="match status" value="1"/>
</dbReference>
<dbReference type="SUPFAM" id="SSF63829">
    <property type="entry name" value="Calcium-dependent phosphotriesterase"/>
    <property type="match status" value="1"/>
</dbReference>
<evidence type="ECO:0000313" key="5">
    <source>
        <dbReference type="EMBL" id="MFC5418916.1"/>
    </source>
</evidence>
<evidence type="ECO:0000256" key="1">
    <source>
        <dbReference type="ARBA" id="ARBA00022801"/>
    </source>
</evidence>
<name>A0ABW0IMT1_9HYPH</name>
<evidence type="ECO:0000259" key="4">
    <source>
        <dbReference type="Pfam" id="PF08450"/>
    </source>
</evidence>
<comment type="caution">
    <text evidence="5">The sequence shown here is derived from an EMBL/GenBank/DDBJ whole genome shotgun (WGS) entry which is preliminary data.</text>
</comment>